<dbReference type="GO" id="GO:0070679">
    <property type="term" value="F:inositol 1,4,5 trisphosphate binding"/>
    <property type="evidence" value="ECO:0007669"/>
    <property type="project" value="TreeGrafter"/>
</dbReference>
<dbReference type="EMBL" id="LUCM01007344">
    <property type="protein sequence ID" value="KAA0190125.1"/>
    <property type="molecule type" value="Genomic_DNA"/>
</dbReference>
<dbReference type="Pfam" id="PF12796">
    <property type="entry name" value="Ank_2"/>
    <property type="match status" value="1"/>
</dbReference>
<dbReference type="Pfam" id="PF00520">
    <property type="entry name" value="Ion_trans"/>
    <property type="match status" value="1"/>
</dbReference>
<dbReference type="Proteomes" id="UP000728185">
    <property type="component" value="Unassembled WGS sequence"/>
</dbReference>
<dbReference type="PROSITE" id="PS50297">
    <property type="entry name" value="ANK_REP_REGION"/>
    <property type="match status" value="1"/>
</dbReference>
<dbReference type="SMART" id="SM00248">
    <property type="entry name" value="ANK"/>
    <property type="match status" value="3"/>
</dbReference>
<dbReference type="GO" id="GO:0051480">
    <property type="term" value="P:regulation of cytosolic calcium ion concentration"/>
    <property type="evidence" value="ECO:0007669"/>
    <property type="project" value="TreeGrafter"/>
</dbReference>
<evidence type="ECO:0000313" key="15">
    <source>
        <dbReference type="Proteomes" id="UP000728185"/>
    </source>
</evidence>
<protein>
    <submittedName>
        <fullName evidence="14">Short transient receptor potential channel 7</fullName>
    </submittedName>
</protein>
<evidence type="ECO:0000256" key="11">
    <source>
        <dbReference type="SAM" id="MobiDB-lite"/>
    </source>
</evidence>
<feature type="transmembrane region" description="Helical" evidence="12">
    <location>
        <begin position="512"/>
        <end position="530"/>
    </location>
</feature>
<comment type="caution">
    <text evidence="14">The sequence shown here is derived from an EMBL/GenBank/DDBJ whole genome shotgun (WGS) entry which is preliminary data.</text>
</comment>
<feature type="transmembrane region" description="Helical" evidence="12">
    <location>
        <begin position="809"/>
        <end position="828"/>
    </location>
</feature>
<feature type="transmembrane region" description="Helical" evidence="12">
    <location>
        <begin position="461"/>
        <end position="482"/>
    </location>
</feature>
<accession>A0A8E0VIG3</accession>
<dbReference type="GO" id="GO:0034703">
    <property type="term" value="C:cation channel complex"/>
    <property type="evidence" value="ECO:0007669"/>
    <property type="project" value="TreeGrafter"/>
</dbReference>
<dbReference type="PROSITE" id="PS50088">
    <property type="entry name" value="ANK_REPEAT"/>
    <property type="match status" value="1"/>
</dbReference>
<reference evidence="14" key="1">
    <citation type="submission" date="2019-05" db="EMBL/GenBank/DDBJ databases">
        <title>Annotation for the trematode Fasciolopsis buski.</title>
        <authorList>
            <person name="Choi Y.-J."/>
        </authorList>
    </citation>
    <scope>NUCLEOTIDE SEQUENCE</scope>
    <source>
        <strain evidence="14">HT</strain>
        <tissue evidence="14">Whole worm</tissue>
    </source>
</reference>
<evidence type="ECO:0000256" key="12">
    <source>
        <dbReference type="SAM" id="Phobius"/>
    </source>
</evidence>
<feature type="transmembrane region" description="Helical" evidence="12">
    <location>
        <begin position="550"/>
        <end position="569"/>
    </location>
</feature>
<dbReference type="GO" id="GO:0005886">
    <property type="term" value="C:plasma membrane"/>
    <property type="evidence" value="ECO:0007669"/>
    <property type="project" value="TreeGrafter"/>
</dbReference>
<dbReference type="AlphaFoldDB" id="A0A8E0VIG3"/>
<organism evidence="14 15">
    <name type="scientific">Fasciolopsis buskii</name>
    <dbReference type="NCBI Taxonomy" id="27845"/>
    <lineage>
        <taxon>Eukaryota</taxon>
        <taxon>Metazoa</taxon>
        <taxon>Spiralia</taxon>
        <taxon>Lophotrochozoa</taxon>
        <taxon>Platyhelminthes</taxon>
        <taxon>Trematoda</taxon>
        <taxon>Digenea</taxon>
        <taxon>Plagiorchiida</taxon>
        <taxon>Echinostomata</taxon>
        <taxon>Echinostomatoidea</taxon>
        <taxon>Fasciolidae</taxon>
        <taxon>Fasciolopsis</taxon>
    </lineage>
</organism>
<dbReference type="InterPro" id="IPR002153">
    <property type="entry name" value="TRPC_channel"/>
</dbReference>
<evidence type="ECO:0000313" key="14">
    <source>
        <dbReference type="EMBL" id="KAA0190125.1"/>
    </source>
</evidence>
<feature type="domain" description="Transient receptor ion channel" evidence="13">
    <location>
        <begin position="227"/>
        <end position="289"/>
    </location>
</feature>
<evidence type="ECO:0000259" key="13">
    <source>
        <dbReference type="SMART" id="SM01420"/>
    </source>
</evidence>
<dbReference type="Pfam" id="PF08344">
    <property type="entry name" value="TRP_2"/>
    <property type="match status" value="1"/>
</dbReference>
<dbReference type="Gene3D" id="1.25.40.20">
    <property type="entry name" value="Ankyrin repeat-containing domain"/>
    <property type="match status" value="1"/>
</dbReference>
<dbReference type="InterPro" id="IPR013555">
    <property type="entry name" value="TRP_dom"/>
</dbReference>
<dbReference type="InterPro" id="IPR005821">
    <property type="entry name" value="Ion_trans_dom"/>
</dbReference>
<feature type="repeat" description="ANK" evidence="10">
    <location>
        <begin position="192"/>
        <end position="224"/>
    </location>
</feature>
<evidence type="ECO:0000256" key="8">
    <source>
        <dbReference type="ARBA" id="ARBA00023136"/>
    </source>
</evidence>
<feature type="transmembrane region" description="Helical" evidence="12">
    <location>
        <begin position="379"/>
        <end position="399"/>
    </location>
</feature>
<keyword evidence="3 12" id="KW-0812">Transmembrane</keyword>
<keyword evidence="4" id="KW-0677">Repeat</keyword>
<evidence type="ECO:0000256" key="1">
    <source>
        <dbReference type="ARBA" id="ARBA00004141"/>
    </source>
</evidence>
<keyword evidence="8 12" id="KW-0472">Membrane</keyword>
<keyword evidence="15" id="KW-1185">Reference proteome</keyword>
<evidence type="ECO:0000256" key="5">
    <source>
        <dbReference type="ARBA" id="ARBA00022989"/>
    </source>
</evidence>
<feature type="transmembrane region" description="Helical" evidence="12">
    <location>
        <begin position="432"/>
        <end position="454"/>
    </location>
</feature>
<keyword evidence="5 12" id="KW-1133">Transmembrane helix</keyword>
<feature type="compositionally biased region" description="Basic and acidic residues" evidence="11">
    <location>
        <begin position="1022"/>
        <end position="1069"/>
    </location>
</feature>
<keyword evidence="7" id="KW-0406">Ion transport</keyword>
<keyword evidence="2" id="KW-0813">Transport</keyword>
<dbReference type="PRINTS" id="PR01097">
    <property type="entry name" value="TRNSRECEPTRP"/>
</dbReference>
<evidence type="ECO:0000256" key="7">
    <source>
        <dbReference type="ARBA" id="ARBA00023065"/>
    </source>
</evidence>
<gene>
    <name evidence="14" type="ORF">FBUS_00620</name>
</gene>
<evidence type="ECO:0000256" key="9">
    <source>
        <dbReference type="ARBA" id="ARBA00023303"/>
    </source>
</evidence>
<proteinExistence type="predicted"/>
<evidence type="ECO:0000256" key="3">
    <source>
        <dbReference type="ARBA" id="ARBA00022692"/>
    </source>
</evidence>
<dbReference type="PANTHER" id="PTHR10117">
    <property type="entry name" value="TRANSIENT RECEPTOR POTENTIAL CHANNEL"/>
    <property type="match status" value="1"/>
</dbReference>
<keyword evidence="9" id="KW-0407">Ion channel</keyword>
<dbReference type="GO" id="GO:0015279">
    <property type="term" value="F:store-operated calcium channel activity"/>
    <property type="evidence" value="ECO:0007669"/>
    <property type="project" value="TreeGrafter"/>
</dbReference>
<evidence type="ECO:0000256" key="2">
    <source>
        <dbReference type="ARBA" id="ARBA00022448"/>
    </source>
</evidence>
<comment type="subcellular location">
    <subcellularLocation>
        <location evidence="1">Membrane</location>
        <topology evidence="1">Multi-pass membrane protein</topology>
    </subcellularLocation>
</comment>
<dbReference type="InterPro" id="IPR002110">
    <property type="entry name" value="Ankyrin_rpt"/>
</dbReference>
<keyword evidence="6 10" id="KW-0040">ANK repeat</keyword>
<name>A0A8E0VIG3_9TREM</name>
<feature type="region of interest" description="Disordered" evidence="11">
    <location>
        <begin position="1013"/>
        <end position="1074"/>
    </location>
</feature>
<sequence length="1202" mass="138049">MLKKAVVSSADRNHASSSDHPQHFPRASFTMPFPSPLNIKMQLDQVITGRTKKSTLAGLKLSSDSGLVFRTQLQDKEYVYLNAAEFGEVEVVKELLNDPKLDANCVDYMGRNALLLAIKNEHIDLVDILVGSLNFYAVEDALLHAISQEKNHLVKLIVDHPQYIRLEKQAKFKKHSKQKKTEYYGKRSQFSSDISPLMLAAHTNNHEIIQLLLDRGVKLEMPHDRACACIECETIRAEDSLILELQRLHTYQALSSSAYLALTTSDPVSTAFVLRDELYQLASQEKQFKEEYSELAEKCMDFAVSCIDLCRTSGEVHCLLRGDFEQTTQELRHPLETVKIAIHSREKKFVAHPNCQHQLENLFYNPMFCMRDYEGMQRLQFLLVFLPLLPILYIFYLFIPNFKMPLPQGLIYRDRGSAKYQSHPCVKFSTRFFPYSFFTIILGSFICGQLTDILRCPVIKFVGYIVSYVTFLILITVATFRLDRSYLSEEDDDWELRSSEIWSYDFRTSNLVMTKIQIILLFWILGQLGMECKQVYHYGLRYFFRSYYNFMDWAAIALYLASYSLRIIVDFKVQSALSLYRAELRVAHGLLVNATCAQSRQCPDFETHTHHQYVVYRNQILSATSAYWLRGCRLWWAPDDPEYVSDCLFALGNVLSFARISHLMPAWELLGPLQISLARMISDIIRFMALFSVMVVAFVVGLTNLYWYFANIIVSVDIQGRLIRYSSGIPAFKSGTSACDLMRYPLSFEFPLFVPRSTGATFYTLYWALFGQSSNNVTTIDEDLAKLYPGHGSLAVDSSPFMINSLGSILYAIYNACMTIILLNMLIAMMSKSFDEIQGDRLEEWKFARASLWMVYIDQEGVLPPPLNLLPSREALSSFINRFRTALRFTRNSDKKINESASMYFNAMRNAVWANQYSHSNNTFTMEVSLGRIRKTTTTTTVSTALDGSPTHSNSWVSDDEGIVETDPEKVINEFKQQFTNQMRANVLRRYLFKLQKLKEEESKSGDLSVINYKRQQIQKSGDNKWRQESMREPERPHRESRGAHPEETESIKSHQTRPEPETGDESRLRGLSSLLMPPSVRKKLEAVAAVSPTENETEGREVAEAAARYYLLETTRQQRATSEFRTIMPPGERGTRQSVGSWKNYVSLEDPFTARTERPISGSHLRELYKVEQEMHDMSEALSSQSISEATISEINELERI</sequence>
<evidence type="ECO:0000256" key="4">
    <source>
        <dbReference type="ARBA" id="ARBA00022737"/>
    </source>
</evidence>
<feature type="transmembrane region" description="Helical" evidence="12">
    <location>
        <begin position="684"/>
        <end position="709"/>
    </location>
</feature>
<dbReference type="SUPFAM" id="SSF48403">
    <property type="entry name" value="Ankyrin repeat"/>
    <property type="match status" value="1"/>
</dbReference>
<dbReference type="InterPro" id="IPR036770">
    <property type="entry name" value="Ankyrin_rpt-contain_sf"/>
</dbReference>
<keyword evidence="14" id="KW-0675">Receptor</keyword>
<dbReference type="SMART" id="SM01420">
    <property type="entry name" value="TRP_2"/>
    <property type="match status" value="1"/>
</dbReference>
<dbReference type="PANTHER" id="PTHR10117:SF54">
    <property type="entry name" value="TRANSIENT RECEPTOR POTENTIAL-GAMMA PROTEIN"/>
    <property type="match status" value="1"/>
</dbReference>
<evidence type="ECO:0000256" key="10">
    <source>
        <dbReference type="PROSITE-ProRule" id="PRU00023"/>
    </source>
</evidence>
<dbReference type="Pfam" id="PF00023">
    <property type="entry name" value="Ank"/>
    <property type="match status" value="1"/>
</dbReference>
<dbReference type="OrthoDB" id="2373987at2759"/>
<evidence type="ECO:0000256" key="6">
    <source>
        <dbReference type="ARBA" id="ARBA00023043"/>
    </source>
</evidence>
<feature type="region of interest" description="Disordered" evidence="11">
    <location>
        <begin position="1"/>
        <end position="27"/>
    </location>
</feature>